<keyword evidence="3" id="KW-1185">Reference proteome</keyword>
<proteinExistence type="predicted"/>
<dbReference type="SUPFAM" id="SSF53448">
    <property type="entry name" value="Nucleotide-diphospho-sugar transferases"/>
    <property type="match status" value="1"/>
</dbReference>
<dbReference type="Proteomes" id="UP000013167">
    <property type="component" value="Unassembled WGS sequence"/>
</dbReference>
<feature type="domain" description="Glycosyltransferase 2-like" evidence="1">
    <location>
        <begin position="15"/>
        <end position="128"/>
    </location>
</feature>
<gene>
    <name evidence="2" type="ORF">BN10_720039</name>
</gene>
<dbReference type="Pfam" id="PF00535">
    <property type="entry name" value="Glycos_transf_2"/>
    <property type="match status" value="1"/>
</dbReference>
<dbReference type="PANTHER" id="PTHR43685">
    <property type="entry name" value="GLYCOSYLTRANSFERASE"/>
    <property type="match status" value="1"/>
</dbReference>
<sequence>MTQEADAHTDSVGFTVVIPTHHGRQSVLRAVQSVLGQSHDALELIVVSDGEGGRTREILHGITDPRMRVIEQERLGVSGARNRGAAAGTHPWVAFLDDDDEYRPDALESWSSVVDRETVVVTAPVIFWSGTIPVETVECHLSMTDPSMRASRIHPGGFAVRRDVFMAVGGFDEHLRYSENLDLGLRLCELIASGDTGAVAYSSQVAADLHRQAATQRIRRYDSAPADSARVFLDRYAGRLAHDRAGAASLHRIISRQARTIADTRQSIRHAGSAIRIQPTNVHNYRSLLLAVLGTRPRS</sequence>
<organism evidence="2 3">
    <name type="scientific">Phycicoccus elongatus Lp2</name>
    <dbReference type="NCBI Taxonomy" id="1193181"/>
    <lineage>
        <taxon>Bacteria</taxon>
        <taxon>Bacillati</taxon>
        <taxon>Actinomycetota</taxon>
        <taxon>Actinomycetes</taxon>
        <taxon>Micrococcales</taxon>
        <taxon>Intrasporangiaceae</taxon>
        <taxon>Phycicoccus</taxon>
    </lineage>
</organism>
<dbReference type="HOGENOM" id="CLU_025996_0_0_11"/>
<dbReference type="InterPro" id="IPR001173">
    <property type="entry name" value="Glyco_trans_2-like"/>
</dbReference>
<evidence type="ECO:0000313" key="3">
    <source>
        <dbReference type="Proteomes" id="UP000013167"/>
    </source>
</evidence>
<dbReference type="PANTHER" id="PTHR43685:SF2">
    <property type="entry name" value="GLYCOSYLTRANSFERASE 2-LIKE DOMAIN-CONTAINING PROTEIN"/>
    <property type="match status" value="1"/>
</dbReference>
<evidence type="ECO:0000313" key="2">
    <source>
        <dbReference type="EMBL" id="CCH70960.1"/>
    </source>
</evidence>
<dbReference type="STRING" id="1193181.BN10_720039"/>
<reference evidence="2 3" key="1">
    <citation type="journal article" date="2013" name="ISME J.">
        <title>A metabolic model for members of the genus Tetrasphaera involved in enhanced biological phosphorus removal.</title>
        <authorList>
            <person name="Kristiansen R."/>
            <person name="Nguyen H.T.T."/>
            <person name="Saunders A.M."/>
            <person name="Nielsen J.L."/>
            <person name="Wimmer R."/>
            <person name="Le V.Q."/>
            <person name="McIlroy S.J."/>
            <person name="Petrovski S."/>
            <person name="Seviour R.J."/>
            <person name="Calteau A."/>
            <person name="Nielsen K.L."/>
            <person name="Nielsen P.H."/>
        </authorList>
    </citation>
    <scope>NUCLEOTIDE SEQUENCE [LARGE SCALE GENOMIC DNA]</scope>
    <source>
        <strain evidence="2 3">Lp2</strain>
    </source>
</reference>
<dbReference type="AlphaFoldDB" id="N0E4V1"/>
<dbReference type="InterPro" id="IPR029044">
    <property type="entry name" value="Nucleotide-diphossugar_trans"/>
</dbReference>
<dbReference type="EMBL" id="CAIZ01000144">
    <property type="protein sequence ID" value="CCH70960.1"/>
    <property type="molecule type" value="Genomic_DNA"/>
</dbReference>
<dbReference type="OrthoDB" id="153025at2"/>
<accession>N0E4V1</accession>
<dbReference type="Gene3D" id="3.90.550.10">
    <property type="entry name" value="Spore Coat Polysaccharide Biosynthesis Protein SpsA, Chain A"/>
    <property type="match status" value="1"/>
</dbReference>
<dbReference type="InterPro" id="IPR050834">
    <property type="entry name" value="Glycosyltransf_2"/>
</dbReference>
<dbReference type="eggNOG" id="COG1215">
    <property type="taxonomic scope" value="Bacteria"/>
</dbReference>
<name>N0E4V1_9MICO</name>
<evidence type="ECO:0000259" key="1">
    <source>
        <dbReference type="Pfam" id="PF00535"/>
    </source>
</evidence>
<dbReference type="CDD" id="cd00761">
    <property type="entry name" value="Glyco_tranf_GTA_type"/>
    <property type="match status" value="1"/>
</dbReference>
<protein>
    <recommendedName>
        <fullName evidence="1">Glycosyltransferase 2-like domain-containing protein</fullName>
    </recommendedName>
</protein>
<comment type="caution">
    <text evidence="2">The sequence shown here is derived from an EMBL/GenBank/DDBJ whole genome shotgun (WGS) entry which is preliminary data.</text>
</comment>